<keyword evidence="3" id="KW-1185">Reference proteome</keyword>
<evidence type="ECO:0000313" key="3">
    <source>
        <dbReference type="Proteomes" id="UP000516437"/>
    </source>
</evidence>
<dbReference type="Proteomes" id="UP000516437">
    <property type="component" value="Unassembled WGS sequence"/>
</dbReference>
<dbReference type="AlphaFoldDB" id="A0A6A1WSG0"/>
<organism evidence="2 3">
    <name type="scientific">Morella rubra</name>
    <name type="common">Chinese bayberry</name>
    <dbReference type="NCBI Taxonomy" id="262757"/>
    <lineage>
        <taxon>Eukaryota</taxon>
        <taxon>Viridiplantae</taxon>
        <taxon>Streptophyta</taxon>
        <taxon>Embryophyta</taxon>
        <taxon>Tracheophyta</taxon>
        <taxon>Spermatophyta</taxon>
        <taxon>Magnoliopsida</taxon>
        <taxon>eudicotyledons</taxon>
        <taxon>Gunneridae</taxon>
        <taxon>Pentapetalae</taxon>
        <taxon>rosids</taxon>
        <taxon>fabids</taxon>
        <taxon>Fagales</taxon>
        <taxon>Myricaceae</taxon>
        <taxon>Morella</taxon>
    </lineage>
</organism>
<dbReference type="PANTHER" id="PTHR31642">
    <property type="entry name" value="TRICHOTHECENE 3-O-ACETYLTRANSFERASE"/>
    <property type="match status" value="1"/>
</dbReference>
<dbReference type="EMBL" id="RXIC02000006">
    <property type="protein sequence ID" value="KAB1228229.1"/>
    <property type="molecule type" value="Genomic_DNA"/>
</dbReference>
<reference evidence="2 3" key="1">
    <citation type="journal article" date="2019" name="Plant Biotechnol. J.">
        <title>The red bayberry genome and genetic basis of sex determination.</title>
        <authorList>
            <person name="Jia H.M."/>
            <person name="Jia H.J."/>
            <person name="Cai Q.L."/>
            <person name="Wang Y."/>
            <person name="Zhao H.B."/>
            <person name="Yang W.F."/>
            <person name="Wang G.Y."/>
            <person name="Li Y.H."/>
            <person name="Zhan D.L."/>
            <person name="Shen Y.T."/>
            <person name="Niu Q.F."/>
            <person name="Chang L."/>
            <person name="Qiu J."/>
            <person name="Zhao L."/>
            <person name="Xie H.B."/>
            <person name="Fu W.Y."/>
            <person name="Jin J."/>
            <person name="Li X.W."/>
            <person name="Jiao Y."/>
            <person name="Zhou C.C."/>
            <person name="Tu T."/>
            <person name="Chai C.Y."/>
            <person name="Gao J.L."/>
            <person name="Fan L.J."/>
            <person name="van de Weg E."/>
            <person name="Wang J.Y."/>
            <person name="Gao Z.S."/>
        </authorList>
    </citation>
    <scope>NUCLEOTIDE SEQUENCE [LARGE SCALE GENOMIC DNA]</scope>
    <source>
        <tissue evidence="2">Leaves</tissue>
    </source>
</reference>
<keyword evidence="2" id="KW-0808">Transferase</keyword>
<comment type="similarity">
    <text evidence="1">Belongs to the plant acyltransferase family.</text>
</comment>
<dbReference type="InterPro" id="IPR023213">
    <property type="entry name" value="CAT-like_dom_sf"/>
</dbReference>
<evidence type="ECO:0000256" key="1">
    <source>
        <dbReference type="ARBA" id="ARBA00009861"/>
    </source>
</evidence>
<accession>A0A6A1WSG0</accession>
<gene>
    <name evidence="2" type="ORF">CJ030_MR7G004999</name>
</gene>
<dbReference type="InterPro" id="IPR050317">
    <property type="entry name" value="Plant_Fungal_Acyltransferase"/>
</dbReference>
<protein>
    <submittedName>
        <fullName evidence="2">Omega-hydroxypalmitate O-feruloyl transferase</fullName>
    </submittedName>
</protein>
<name>A0A6A1WSG0_9ROSI</name>
<dbReference type="Gene3D" id="3.30.559.10">
    <property type="entry name" value="Chloramphenicol acetyltransferase-like domain"/>
    <property type="match status" value="2"/>
</dbReference>
<proteinExistence type="inferred from homology"/>
<comment type="caution">
    <text evidence="2">The sequence shown here is derived from an EMBL/GenBank/DDBJ whole genome shotgun (WGS) entry which is preliminary data.</text>
</comment>
<dbReference type="Pfam" id="PF02458">
    <property type="entry name" value="Transferase"/>
    <property type="match status" value="1"/>
</dbReference>
<dbReference type="GO" id="GO:0016747">
    <property type="term" value="F:acyltransferase activity, transferring groups other than amino-acyl groups"/>
    <property type="evidence" value="ECO:0007669"/>
    <property type="project" value="TreeGrafter"/>
</dbReference>
<dbReference type="OrthoDB" id="671439at2759"/>
<sequence>MALPIQDRGQQGHKPRHGLGEAYGEVMHKDSREVEEHNEGATTRPSVVAAQPKVHGEPMQRGSWSLVEHIDSTTLWLPATAVQPKINDFEGGGVAVGLSCPHMLGDATCATLFFKSWTEVLRRREPLEHPPSFNPLALRGRSVPNIHTKSAKYYATKSEVQTSSVQMATATFKFSNSVIKKCLSEVHEDCPDATPFDLLAALFWTRITRLKDSRSDYAHSLSFCTDCRRLLQVPLPYGHFGNALHFSVLRLKGEEMGQVSLGHVVQLVHSHLLGMEEEEFWSVIDWFEAQKGEGGKFAPPFRVYGPELTCINLEHMVVPSKVAGSPTRSLLAHVMFAEGRKPVHVSYRVGNVEGEGLIVVIPSTEDGLARTVMVTLPEKELTELCEDQAIQCLEPTMLLSGKR</sequence>
<dbReference type="PANTHER" id="PTHR31642:SF316">
    <property type="entry name" value="PROTEIN ECERIFERUM 26-LIKE"/>
    <property type="match status" value="1"/>
</dbReference>
<evidence type="ECO:0000313" key="2">
    <source>
        <dbReference type="EMBL" id="KAB1228229.1"/>
    </source>
</evidence>